<accession>A0AAJ4NIM4</accession>
<dbReference type="AlphaFoldDB" id="A0AAJ4NIM4"/>
<dbReference type="Pfam" id="PF10076">
    <property type="entry name" value="Phage_Mu_Gp48"/>
    <property type="match status" value="1"/>
</dbReference>
<proteinExistence type="predicted"/>
<protein>
    <submittedName>
        <fullName evidence="1">DUF2313 domain-containing protein</fullName>
    </submittedName>
</protein>
<dbReference type="EMBL" id="CP076405">
    <property type="protein sequence ID" value="QWQ20368.2"/>
    <property type="molecule type" value="Genomic_DNA"/>
</dbReference>
<evidence type="ECO:0000313" key="2">
    <source>
        <dbReference type="Proteomes" id="UP000682358"/>
    </source>
</evidence>
<dbReference type="Proteomes" id="UP000682358">
    <property type="component" value="Chromosome"/>
</dbReference>
<organism evidence="1 2">
    <name type="scientific">Providencia rettgeri</name>
    <dbReference type="NCBI Taxonomy" id="587"/>
    <lineage>
        <taxon>Bacteria</taxon>
        <taxon>Pseudomonadati</taxon>
        <taxon>Pseudomonadota</taxon>
        <taxon>Gammaproteobacteria</taxon>
        <taxon>Enterobacterales</taxon>
        <taxon>Morganellaceae</taxon>
        <taxon>Providencia</taxon>
    </lineage>
</organism>
<evidence type="ECO:0000313" key="1">
    <source>
        <dbReference type="EMBL" id="QWQ20368.2"/>
    </source>
</evidence>
<reference evidence="1" key="1">
    <citation type="submission" date="2021-06" db="EMBL/GenBank/DDBJ databases">
        <title>Emergence of genetically related NDM-1-producing Providencia rettgeri strains in Argentina.</title>
        <authorList>
            <person name="Pasteran F."/>
            <person name="Meo A."/>
            <person name="Gomez S."/>
            <person name="Derdoy L."/>
            <person name="Albronoz E."/>
            <person name="Faccone D."/>
            <person name="Guerriero L."/>
            <person name="Archuby D."/>
            <person name="Tarzia A."/>
            <person name="Lopez M."/>
            <person name="Corso A."/>
        </authorList>
    </citation>
    <scope>NUCLEOTIDE SEQUENCE</scope>
    <source>
        <strain evidence="1">PreM15628</strain>
    </source>
</reference>
<sequence length="196" mass="22106">MKSLLKQLLPPVSYSLDAPRLDGELDAEAKRFNLTLESADRARNGVTPYFAESLLPDWERVLDLTPDAKLSYQQRLELVLVKLAETGGLSIPYFVQLAKKLGYDITIDELDPFQAGVSRAGDRLTHPGILWVWVVNIFGSKAQFYRFRAGGSIAGERLSFWADSVIETVFNDLKPAHTFCYFTYQESWYAGLNAPH</sequence>
<dbReference type="InterPro" id="IPR018755">
    <property type="entry name" value="Phage_Mu_Gp48"/>
</dbReference>
<gene>
    <name evidence="1" type="ORF">KOF27_17525</name>
</gene>
<name>A0AAJ4NIM4_PRORE</name>